<protein>
    <submittedName>
        <fullName evidence="7">OmpA family protein</fullName>
    </submittedName>
</protein>
<evidence type="ECO:0000313" key="8">
    <source>
        <dbReference type="Proteomes" id="UP001211872"/>
    </source>
</evidence>
<dbReference type="InterPro" id="IPR036737">
    <property type="entry name" value="OmpA-like_sf"/>
</dbReference>
<evidence type="ECO:0000256" key="3">
    <source>
        <dbReference type="ARBA" id="ARBA00023237"/>
    </source>
</evidence>
<dbReference type="PANTHER" id="PTHR30329:SF21">
    <property type="entry name" value="LIPOPROTEIN YIAD-RELATED"/>
    <property type="match status" value="1"/>
</dbReference>
<feature type="domain" description="OmpA-like" evidence="6">
    <location>
        <begin position="524"/>
        <end position="641"/>
    </location>
</feature>
<dbReference type="InterPro" id="IPR050330">
    <property type="entry name" value="Bact_OuterMem_StrucFunc"/>
</dbReference>
<evidence type="ECO:0000256" key="1">
    <source>
        <dbReference type="ARBA" id="ARBA00004442"/>
    </source>
</evidence>
<keyword evidence="8" id="KW-1185">Reference proteome</keyword>
<dbReference type="Pfam" id="PF00691">
    <property type="entry name" value="OmpA"/>
    <property type="match status" value="1"/>
</dbReference>
<accession>A0ABY7PN83</accession>
<keyword evidence="2 4" id="KW-0472">Membrane</keyword>
<dbReference type="Proteomes" id="UP001211872">
    <property type="component" value="Chromosome"/>
</dbReference>
<gene>
    <name evidence="7" type="ORF">O9Z63_17695</name>
</gene>
<dbReference type="PANTHER" id="PTHR30329">
    <property type="entry name" value="STATOR ELEMENT OF FLAGELLAR MOTOR COMPLEX"/>
    <property type="match status" value="1"/>
</dbReference>
<feature type="chain" id="PRO_5046605065" evidence="5">
    <location>
        <begin position="29"/>
        <end position="642"/>
    </location>
</feature>
<name>A0ABY7PN83_9BACT</name>
<comment type="subcellular location">
    <subcellularLocation>
        <location evidence="1">Cell outer membrane</location>
    </subcellularLocation>
</comment>
<dbReference type="PRINTS" id="PR01021">
    <property type="entry name" value="OMPADOMAIN"/>
</dbReference>
<dbReference type="PROSITE" id="PS51257">
    <property type="entry name" value="PROKAR_LIPOPROTEIN"/>
    <property type="match status" value="1"/>
</dbReference>
<evidence type="ECO:0000256" key="5">
    <source>
        <dbReference type="SAM" id="SignalP"/>
    </source>
</evidence>
<dbReference type="InterPro" id="IPR011659">
    <property type="entry name" value="WD40"/>
</dbReference>
<reference evidence="7 8" key="1">
    <citation type="journal article" date="2011" name="Int. J. Syst. Evol. Microbiol.">
        <title>Hymenobacter yonginensis sp. nov., isolated from a mesotrophic artificial lake.</title>
        <authorList>
            <person name="Joung Y."/>
            <person name="Cho S.H."/>
            <person name="Kim H."/>
            <person name="Kim S.B."/>
            <person name="Joh K."/>
        </authorList>
    </citation>
    <scope>NUCLEOTIDE SEQUENCE [LARGE SCALE GENOMIC DNA]</scope>
    <source>
        <strain evidence="7 8">KCTC 22745</strain>
    </source>
</reference>
<dbReference type="RefSeq" id="WP_270126690.1">
    <property type="nucleotide sequence ID" value="NZ_CP115396.1"/>
</dbReference>
<evidence type="ECO:0000259" key="6">
    <source>
        <dbReference type="PROSITE" id="PS51123"/>
    </source>
</evidence>
<dbReference type="CDD" id="cd07185">
    <property type="entry name" value="OmpA_C-like"/>
    <property type="match status" value="1"/>
</dbReference>
<keyword evidence="3" id="KW-0998">Cell outer membrane</keyword>
<dbReference type="Pfam" id="PF07676">
    <property type="entry name" value="PD40"/>
    <property type="match status" value="4"/>
</dbReference>
<evidence type="ECO:0000256" key="4">
    <source>
        <dbReference type="PROSITE-ProRule" id="PRU00473"/>
    </source>
</evidence>
<dbReference type="SUPFAM" id="SSF82171">
    <property type="entry name" value="DPP6 N-terminal domain-like"/>
    <property type="match status" value="1"/>
</dbReference>
<evidence type="ECO:0000313" key="7">
    <source>
        <dbReference type="EMBL" id="WBO84196.1"/>
    </source>
</evidence>
<dbReference type="SUPFAM" id="SSF48452">
    <property type="entry name" value="TPR-like"/>
    <property type="match status" value="1"/>
</dbReference>
<organism evidence="7 8">
    <name type="scientific">Hymenobacter yonginensis</name>
    <dbReference type="NCBI Taxonomy" id="748197"/>
    <lineage>
        <taxon>Bacteria</taxon>
        <taxon>Pseudomonadati</taxon>
        <taxon>Bacteroidota</taxon>
        <taxon>Cytophagia</taxon>
        <taxon>Cytophagales</taxon>
        <taxon>Hymenobacteraceae</taxon>
        <taxon>Hymenobacter</taxon>
    </lineage>
</organism>
<dbReference type="InterPro" id="IPR006664">
    <property type="entry name" value="OMP_bac"/>
</dbReference>
<dbReference type="InterPro" id="IPR006665">
    <property type="entry name" value="OmpA-like"/>
</dbReference>
<keyword evidence="5" id="KW-0732">Signal</keyword>
<dbReference type="Gene3D" id="3.30.1330.60">
    <property type="entry name" value="OmpA-like domain"/>
    <property type="match status" value="1"/>
</dbReference>
<sequence>MKKLLLVCAAAGSAALLSGCATSGSASKADKRFAQGEYETAIELYKADVAKGKNVATANYRVAEAYRLSNRIEQAESFYKAAIDGGVKAPDVLFYYGQALKANGKFDEAAQQFDAYTQASAGRALAPRAEMESRNAKMANTIMAMRSNNEVMALDQVNTPSSEFGSTLMPDTKELVFASGREGKKYLGNGENFSDLYAVKFDDAEKMTGGSVRKLEALFNTEDKHEASATYTPDGKTMVFARSNNGSKKGLLSVDLWISYFKNGAWSEPVLANINDRTADDFSPAFSADGQTLYFASGRKGGLGGNDIYKATLGPNGRFSPAENLGDQVNTAGNDNFPAVAPDGTLYFSSDGQPGLGKLDIFMVEKGKVKNLGTPINSAGDDFAPFFTSKNGGVFSSNRAGGKGSDDLYMFRQKPLRLVTFYADGTVMTRNEKTGAMAPASGETVTLYGRNGQKIQDVTADAEGKFSLKLDSAAANYALVADRPGFFTARAPLSTVGRKPAQDQLVNEMTDVRIPVALTLTEIVKNKAIRVENILYDYDKADIRPDAALELDKLVETLNDNPAITIELSSHTDSRGKDAYNQALSQRRAQSAVDYIISKGIDKARITAKGYGESRPEVKDAKTEDQFQRNRRTEFKVTKIAE</sequence>
<dbReference type="InterPro" id="IPR011990">
    <property type="entry name" value="TPR-like_helical_dom_sf"/>
</dbReference>
<dbReference type="InterPro" id="IPR011042">
    <property type="entry name" value="6-blade_b-propeller_TolB-like"/>
</dbReference>
<proteinExistence type="predicted"/>
<dbReference type="Gene3D" id="2.120.10.30">
    <property type="entry name" value="TolB, C-terminal domain"/>
    <property type="match status" value="1"/>
</dbReference>
<dbReference type="EMBL" id="CP115396">
    <property type="protein sequence ID" value="WBO84196.1"/>
    <property type="molecule type" value="Genomic_DNA"/>
</dbReference>
<evidence type="ECO:0000256" key="2">
    <source>
        <dbReference type="ARBA" id="ARBA00023136"/>
    </source>
</evidence>
<dbReference type="SUPFAM" id="SSF103088">
    <property type="entry name" value="OmpA-like"/>
    <property type="match status" value="1"/>
</dbReference>
<feature type="signal peptide" evidence="5">
    <location>
        <begin position="1"/>
        <end position="28"/>
    </location>
</feature>
<dbReference type="Gene3D" id="1.25.40.10">
    <property type="entry name" value="Tetratricopeptide repeat domain"/>
    <property type="match status" value="1"/>
</dbReference>
<dbReference type="PROSITE" id="PS51123">
    <property type="entry name" value="OMPA_2"/>
    <property type="match status" value="1"/>
</dbReference>